<keyword evidence="2" id="KW-1185">Reference proteome</keyword>
<organism evidence="1 2">
    <name type="scientific">Rhodococcus chondri</name>
    <dbReference type="NCBI Taxonomy" id="3065941"/>
    <lineage>
        <taxon>Bacteria</taxon>
        <taxon>Bacillati</taxon>
        <taxon>Actinomycetota</taxon>
        <taxon>Actinomycetes</taxon>
        <taxon>Mycobacteriales</taxon>
        <taxon>Nocardiaceae</taxon>
        <taxon>Rhodococcus</taxon>
    </lineage>
</organism>
<accession>A0ABU7JVQ8</accession>
<evidence type="ECO:0000313" key="1">
    <source>
        <dbReference type="EMBL" id="MEE2033614.1"/>
    </source>
</evidence>
<dbReference type="EMBL" id="JAUZMZ010000090">
    <property type="protein sequence ID" value="MEE2033614.1"/>
    <property type="molecule type" value="Genomic_DNA"/>
</dbReference>
<name>A0ABU7JVQ8_9NOCA</name>
<gene>
    <name evidence="1" type="ORF">Q8814_16060</name>
</gene>
<sequence>MGTDIRLAPHVIDDIVGICNTMLEELVEARNIAQGLAEAKGFGAFDSAQQLQNGFAVKGAGTPSSALERIQQFTEALTSLRDAFASGGEAFLDAESDWARRLTHAGQEF</sequence>
<evidence type="ECO:0000313" key="2">
    <source>
        <dbReference type="Proteomes" id="UP001331936"/>
    </source>
</evidence>
<protein>
    <submittedName>
        <fullName evidence="1">Uncharacterized protein</fullName>
    </submittedName>
</protein>
<dbReference type="Proteomes" id="UP001331936">
    <property type="component" value="Unassembled WGS sequence"/>
</dbReference>
<comment type="caution">
    <text evidence="1">The sequence shown here is derived from an EMBL/GenBank/DDBJ whole genome shotgun (WGS) entry which is preliminary data.</text>
</comment>
<reference evidence="1 2" key="1">
    <citation type="submission" date="2023-08" db="EMBL/GenBank/DDBJ databases">
        <authorList>
            <person name="Girao M."/>
            <person name="Carvalho M.F."/>
        </authorList>
    </citation>
    <scope>NUCLEOTIDE SEQUENCE [LARGE SCALE GENOMIC DNA]</scope>
    <source>
        <strain evidence="1 2">CC-R104</strain>
    </source>
</reference>
<proteinExistence type="predicted"/>